<protein>
    <submittedName>
        <fullName evidence="2">Uncharacterized protein</fullName>
    </submittedName>
</protein>
<gene>
    <name evidence="2" type="ORF">PLOB_00028975</name>
</gene>
<feature type="region of interest" description="Disordered" evidence="1">
    <location>
        <begin position="1"/>
        <end position="43"/>
    </location>
</feature>
<organism evidence="2 3">
    <name type="scientific">Porites lobata</name>
    <dbReference type="NCBI Taxonomy" id="104759"/>
    <lineage>
        <taxon>Eukaryota</taxon>
        <taxon>Metazoa</taxon>
        <taxon>Cnidaria</taxon>
        <taxon>Anthozoa</taxon>
        <taxon>Hexacorallia</taxon>
        <taxon>Scleractinia</taxon>
        <taxon>Fungiina</taxon>
        <taxon>Poritidae</taxon>
        <taxon>Porites</taxon>
    </lineage>
</organism>
<dbReference type="Proteomes" id="UP001159405">
    <property type="component" value="Unassembled WGS sequence"/>
</dbReference>
<accession>A0ABN8NTN5</accession>
<name>A0ABN8NTN5_9CNID</name>
<comment type="caution">
    <text evidence="2">The sequence shown here is derived from an EMBL/GenBank/DDBJ whole genome shotgun (WGS) entry which is preliminary data.</text>
</comment>
<evidence type="ECO:0000313" key="3">
    <source>
        <dbReference type="Proteomes" id="UP001159405"/>
    </source>
</evidence>
<evidence type="ECO:0000313" key="2">
    <source>
        <dbReference type="EMBL" id="CAH3121897.1"/>
    </source>
</evidence>
<keyword evidence="3" id="KW-1185">Reference proteome</keyword>
<reference evidence="2 3" key="1">
    <citation type="submission" date="2022-05" db="EMBL/GenBank/DDBJ databases">
        <authorList>
            <consortium name="Genoscope - CEA"/>
            <person name="William W."/>
        </authorList>
    </citation>
    <scope>NUCLEOTIDE SEQUENCE [LARGE SCALE GENOMIC DNA]</scope>
</reference>
<sequence length="120" mass="13158">MIQNGSGFSDDDSEDGTGVDACENESTGSSSEDGDYGIDDNDNVRISEEDAYHRLLEYALYMKSLAHDLQAKCDAPTMKVNLTQFVGRSLLLFSPRASSSRPGAGKMQGEVNQHFKCIWL</sequence>
<proteinExistence type="predicted"/>
<feature type="compositionally biased region" description="Acidic residues" evidence="1">
    <location>
        <begin position="32"/>
        <end position="41"/>
    </location>
</feature>
<dbReference type="EMBL" id="CALNXK010000036">
    <property type="protein sequence ID" value="CAH3121897.1"/>
    <property type="molecule type" value="Genomic_DNA"/>
</dbReference>
<evidence type="ECO:0000256" key="1">
    <source>
        <dbReference type="SAM" id="MobiDB-lite"/>
    </source>
</evidence>